<keyword evidence="2" id="KW-1185">Reference proteome</keyword>
<proteinExistence type="predicted"/>
<dbReference type="EMBL" id="CP136897">
    <property type="protein sequence ID" value="WOL16670.1"/>
    <property type="molecule type" value="Genomic_DNA"/>
</dbReference>
<dbReference type="AlphaFoldDB" id="A0AAQ3KXZ5"/>
<accession>A0AAQ3KXZ5</accession>
<gene>
    <name evidence="1" type="ORF">Cni_G25458</name>
</gene>
<evidence type="ECO:0000313" key="2">
    <source>
        <dbReference type="Proteomes" id="UP001327560"/>
    </source>
</evidence>
<dbReference type="PANTHER" id="PTHR47125:SF7">
    <property type="entry name" value="OS01G0875300 PROTEIN"/>
    <property type="match status" value="1"/>
</dbReference>
<dbReference type="PANTHER" id="PTHR47125">
    <property type="entry name" value="ADENINE NUCLEOTIDE ALPHA HYDROLASES-LIKE SUPERFAMILY PROTEIN"/>
    <property type="match status" value="1"/>
</dbReference>
<protein>
    <submittedName>
        <fullName evidence="1">Uncharacterized protein</fullName>
    </submittedName>
</protein>
<sequence>MERSTLFLCSSLRLQEERSGAKKIKRVMALVDRTAWAKDAMVWALAHVANRGDLVTLLHILLAHCSSSAQREDETSHLINSLGLICGHS</sequence>
<organism evidence="1 2">
    <name type="scientific">Canna indica</name>
    <name type="common">Indian-shot</name>
    <dbReference type="NCBI Taxonomy" id="4628"/>
    <lineage>
        <taxon>Eukaryota</taxon>
        <taxon>Viridiplantae</taxon>
        <taxon>Streptophyta</taxon>
        <taxon>Embryophyta</taxon>
        <taxon>Tracheophyta</taxon>
        <taxon>Spermatophyta</taxon>
        <taxon>Magnoliopsida</taxon>
        <taxon>Liliopsida</taxon>
        <taxon>Zingiberales</taxon>
        <taxon>Cannaceae</taxon>
        <taxon>Canna</taxon>
    </lineage>
</organism>
<dbReference type="Proteomes" id="UP001327560">
    <property type="component" value="Chromosome 8"/>
</dbReference>
<reference evidence="1 2" key="1">
    <citation type="submission" date="2023-10" db="EMBL/GenBank/DDBJ databases">
        <title>Chromosome-scale genome assembly provides insights into flower coloration mechanisms of Canna indica.</title>
        <authorList>
            <person name="Li C."/>
        </authorList>
    </citation>
    <scope>NUCLEOTIDE SEQUENCE [LARGE SCALE GENOMIC DNA]</scope>
    <source>
        <tissue evidence="1">Flower</tissue>
    </source>
</reference>
<evidence type="ECO:0000313" key="1">
    <source>
        <dbReference type="EMBL" id="WOL16670.1"/>
    </source>
</evidence>
<name>A0AAQ3KXZ5_9LILI</name>